<dbReference type="AlphaFoldDB" id="A0A9D4DXP8"/>
<keyword evidence="2" id="KW-1185">Reference proteome</keyword>
<reference evidence="1" key="1">
    <citation type="journal article" date="2019" name="bioRxiv">
        <title>The Genome of the Zebra Mussel, Dreissena polymorpha: A Resource for Invasive Species Research.</title>
        <authorList>
            <person name="McCartney M.A."/>
            <person name="Auch B."/>
            <person name="Kono T."/>
            <person name="Mallez S."/>
            <person name="Zhang Y."/>
            <person name="Obille A."/>
            <person name="Becker A."/>
            <person name="Abrahante J.E."/>
            <person name="Garbe J."/>
            <person name="Badalamenti J.P."/>
            <person name="Herman A."/>
            <person name="Mangelson H."/>
            <person name="Liachko I."/>
            <person name="Sullivan S."/>
            <person name="Sone E.D."/>
            <person name="Koren S."/>
            <person name="Silverstein K.A.T."/>
            <person name="Beckman K.B."/>
            <person name="Gohl D.M."/>
        </authorList>
    </citation>
    <scope>NUCLEOTIDE SEQUENCE</scope>
    <source>
        <strain evidence="1">Duluth1</strain>
        <tissue evidence="1">Whole animal</tissue>
    </source>
</reference>
<sequence length="188" mass="21637">MVAQFVQRAKEIILSCGRIVLGDQSRNVLDDSLLTLNSLLLNVRRMCTEHPRMEELANIIVRMIESIEQHKNSSFPSVRFFSANQQRTRGRPVYVISREQLEFFIEAGFTRRQMADLLHVSDSSVKRRLRSFGLKLRQTYSVLSNNALDDLVREVTQGNPSLGQRMVQGLLQSRGHRVQRQRVADSLI</sequence>
<protein>
    <submittedName>
        <fullName evidence="1">Uncharacterized protein</fullName>
    </submittedName>
</protein>
<organism evidence="1 2">
    <name type="scientific">Dreissena polymorpha</name>
    <name type="common">Zebra mussel</name>
    <name type="synonym">Mytilus polymorpha</name>
    <dbReference type="NCBI Taxonomy" id="45954"/>
    <lineage>
        <taxon>Eukaryota</taxon>
        <taxon>Metazoa</taxon>
        <taxon>Spiralia</taxon>
        <taxon>Lophotrochozoa</taxon>
        <taxon>Mollusca</taxon>
        <taxon>Bivalvia</taxon>
        <taxon>Autobranchia</taxon>
        <taxon>Heteroconchia</taxon>
        <taxon>Euheterodonta</taxon>
        <taxon>Imparidentia</taxon>
        <taxon>Neoheterodontei</taxon>
        <taxon>Myida</taxon>
        <taxon>Dreissenoidea</taxon>
        <taxon>Dreissenidae</taxon>
        <taxon>Dreissena</taxon>
    </lineage>
</organism>
<evidence type="ECO:0000313" key="1">
    <source>
        <dbReference type="EMBL" id="KAH3768851.1"/>
    </source>
</evidence>
<name>A0A9D4DXP8_DREPO</name>
<dbReference type="PANTHER" id="PTHR46791:SF5">
    <property type="entry name" value="CLR5 DOMAIN-CONTAINING PROTEIN-RELATED"/>
    <property type="match status" value="1"/>
</dbReference>
<dbReference type="Proteomes" id="UP000828390">
    <property type="component" value="Unassembled WGS sequence"/>
</dbReference>
<accession>A0A9D4DXP8</accession>
<reference evidence="1" key="2">
    <citation type="submission" date="2020-11" db="EMBL/GenBank/DDBJ databases">
        <authorList>
            <person name="McCartney M.A."/>
            <person name="Auch B."/>
            <person name="Kono T."/>
            <person name="Mallez S."/>
            <person name="Becker A."/>
            <person name="Gohl D.M."/>
            <person name="Silverstein K.A.T."/>
            <person name="Koren S."/>
            <person name="Bechman K.B."/>
            <person name="Herman A."/>
            <person name="Abrahante J.E."/>
            <person name="Garbe J."/>
        </authorList>
    </citation>
    <scope>NUCLEOTIDE SEQUENCE</scope>
    <source>
        <strain evidence="1">Duluth1</strain>
        <tissue evidence="1">Whole animal</tissue>
    </source>
</reference>
<proteinExistence type="predicted"/>
<comment type="caution">
    <text evidence="1">The sequence shown here is derived from an EMBL/GenBank/DDBJ whole genome shotgun (WGS) entry which is preliminary data.</text>
</comment>
<gene>
    <name evidence="1" type="ORF">DPMN_170067</name>
</gene>
<dbReference type="EMBL" id="JAIWYP010000009">
    <property type="protein sequence ID" value="KAH3768851.1"/>
    <property type="molecule type" value="Genomic_DNA"/>
</dbReference>
<evidence type="ECO:0000313" key="2">
    <source>
        <dbReference type="Proteomes" id="UP000828390"/>
    </source>
</evidence>
<dbReference type="PANTHER" id="PTHR46791">
    <property type="entry name" value="EXPRESSED PROTEIN"/>
    <property type="match status" value="1"/>
</dbReference>